<evidence type="ECO:0000256" key="4">
    <source>
        <dbReference type="ARBA" id="ARBA00022729"/>
    </source>
</evidence>
<feature type="domain" description="Solute-binding protein family 5" evidence="5">
    <location>
        <begin position="69"/>
        <end position="305"/>
    </location>
</feature>
<accession>A0A382I118</accession>
<gene>
    <name evidence="6" type="ORF">METZ01_LOCUS245791</name>
</gene>
<dbReference type="PROSITE" id="PS51257">
    <property type="entry name" value="PROKAR_LIPOPROTEIN"/>
    <property type="match status" value="1"/>
</dbReference>
<comment type="subcellular location">
    <subcellularLocation>
        <location evidence="1">Cell envelope</location>
    </subcellularLocation>
</comment>
<dbReference type="GO" id="GO:0030313">
    <property type="term" value="C:cell envelope"/>
    <property type="evidence" value="ECO:0007669"/>
    <property type="project" value="UniProtKB-SubCell"/>
</dbReference>
<evidence type="ECO:0000256" key="2">
    <source>
        <dbReference type="ARBA" id="ARBA00005695"/>
    </source>
</evidence>
<dbReference type="Pfam" id="PF00496">
    <property type="entry name" value="SBP_bac_5"/>
    <property type="match status" value="1"/>
</dbReference>
<organism evidence="6">
    <name type="scientific">marine metagenome</name>
    <dbReference type="NCBI Taxonomy" id="408172"/>
    <lineage>
        <taxon>unclassified sequences</taxon>
        <taxon>metagenomes</taxon>
        <taxon>ecological metagenomes</taxon>
    </lineage>
</organism>
<keyword evidence="4" id="KW-0732">Signal</keyword>
<sequence length="306" mass="34553">MLFYFVRIFIVSVFCFIAGCNNIPTESGIMLSLSADIRGFDPAHAVDVRSGKIISLVYDNLVRFGDSTELVPEIASRWDISSDGKKYQFTIRKNALFHDGSPVTAHDVVRSFERILNPKTLSPQNWMFTRIDGSLAFIEGSSQSVKGLVAKNDSSLIIKLNAPFSPFIQYLAMPSSSIINYRGVGSINEFPAGGGPWILTRWERGGKIQLIRNKNYWGEQPKESALIFRIIPEAMTRSAEFEAGNLDLLTIPSTEIQRWDEDPEYGHRIVHVEELNIWYIGLNCSVPPFNDVRVREAMNLSLDREK</sequence>
<dbReference type="GO" id="GO:1904680">
    <property type="term" value="F:peptide transmembrane transporter activity"/>
    <property type="evidence" value="ECO:0007669"/>
    <property type="project" value="TreeGrafter"/>
</dbReference>
<dbReference type="SUPFAM" id="SSF53850">
    <property type="entry name" value="Periplasmic binding protein-like II"/>
    <property type="match status" value="1"/>
</dbReference>
<dbReference type="InterPro" id="IPR000914">
    <property type="entry name" value="SBP_5_dom"/>
</dbReference>
<dbReference type="Gene3D" id="3.10.105.10">
    <property type="entry name" value="Dipeptide-binding Protein, Domain 3"/>
    <property type="match status" value="1"/>
</dbReference>
<dbReference type="AlphaFoldDB" id="A0A382I118"/>
<dbReference type="GO" id="GO:0015833">
    <property type="term" value="P:peptide transport"/>
    <property type="evidence" value="ECO:0007669"/>
    <property type="project" value="TreeGrafter"/>
</dbReference>
<evidence type="ECO:0000259" key="5">
    <source>
        <dbReference type="Pfam" id="PF00496"/>
    </source>
</evidence>
<dbReference type="InterPro" id="IPR039424">
    <property type="entry name" value="SBP_5"/>
</dbReference>
<protein>
    <recommendedName>
        <fullName evidence="5">Solute-binding protein family 5 domain-containing protein</fullName>
    </recommendedName>
</protein>
<dbReference type="Gene3D" id="3.90.76.10">
    <property type="entry name" value="Dipeptide-binding Protein, Domain 1"/>
    <property type="match status" value="1"/>
</dbReference>
<keyword evidence="3" id="KW-0813">Transport</keyword>
<dbReference type="PANTHER" id="PTHR30290">
    <property type="entry name" value="PERIPLASMIC BINDING COMPONENT OF ABC TRANSPORTER"/>
    <property type="match status" value="1"/>
</dbReference>
<reference evidence="6" key="1">
    <citation type="submission" date="2018-05" db="EMBL/GenBank/DDBJ databases">
        <authorList>
            <person name="Lanie J.A."/>
            <person name="Ng W.-L."/>
            <person name="Kazmierczak K.M."/>
            <person name="Andrzejewski T.M."/>
            <person name="Davidsen T.M."/>
            <person name="Wayne K.J."/>
            <person name="Tettelin H."/>
            <person name="Glass J.I."/>
            <person name="Rusch D."/>
            <person name="Podicherti R."/>
            <person name="Tsui H.-C.T."/>
            <person name="Winkler M.E."/>
        </authorList>
    </citation>
    <scope>NUCLEOTIDE SEQUENCE</scope>
</reference>
<name>A0A382I118_9ZZZZ</name>
<dbReference type="EMBL" id="UINC01064354">
    <property type="protein sequence ID" value="SVB92937.1"/>
    <property type="molecule type" value="Genomic_DNA"/>
</dbReference>
<dbReference type="PANTHER" id="PTHR30290:SF10">
    <property type="entry name" value="PERIPLASMIC OLIGOPEPTIDE-BINDING PROTEIN-RELATED"/>
    <property type="match status" value="1"/>
</dbReference>
<dbReference type="CDD" id="cd00995">
    <property type="entry name" value="PBP2_NikA_DppA_OppA_like"/>
    <property type="match status" value="1"/>
</dbReference>
<dbReference type="Gene3D" id="3.40.190.10">
    <property type="entry name" value="Periplasmic binding protein-like II"/>
    <property type="match status" value="1"/>
</dbReference>
<comment type="similarity">
    <text evidence="2">Belongs to the bacterial solute-binding protein 5 family.</text>
</comment>
<proteinExistence type="inferred from homology"/>
<evidence type="ECO:0000256" key="1">
    <source>
        <dbReference type="ARBA" id="ARBA00004196"/>
    </source>
</evidence>
<evidence type="ECO:0000313" key="6">
    <source>
        <dbReference type="EMBL" id="SVB92937.1"/>
    </source>
</evidence>
<feature type="non-terminal residue" evidence="6">
    <location>
        <position position="306"/>
    </location>
</feature>
<evidence type="ECO:0000256" key="3">
    <source>
        <dbReference type="ARBA" id="ARBA00022448"/>
    </source>
</evidence>